<accession>A0ABQ9W5E9</accession>
<keyword evidence="2" id="KW-0687">Ribonucleoprotein</keyword>
<protein>
    <submittedName>
        <fullName evidence="2">La ribonucleoprotein domain member 1</fullName>
    </submittedName>
</protein>
<gene>
    <name evidence="2" type="primary">LARP1_2</name>
    <name evidence="2" type="ORF">P7K49_003487</name>
</gene>
<organism evidence="2 3">
    <name type="scientific">Saguinus oedipus</name>
    <name type="common">Cotton-top tamarin</name>
    <name type="synonym">Oedipomidas oedipus</name>
    <dbReference type="NCBI Taxonomy" id="9490"/>
    <lineage>
        <taxon>Eukaryota</taxon>
        <taxon>Metazoa</taxon>
        <taxon>Chordata</taxon>
        <taxon>Craniata</taxon>
        <taxon>Vertebrata</taxon>
        <taxon>Euteleostomi</taxon>
        <taxon>Mammalia</taxon>
        <taxon>Eutheria</taxon>
        <taxon>Euarchontoglires</taxon>
        <taxon>Primates</taxon>
        <taxon>Haplorrhini</taxon>
        <taxon>Platyrrhini</taxon>
        <taxon>Cebidae</taxon>
        <taxon>Callitrichinae</taxon>
        <taxon>Saguinus</taxon>
    </lineage>
</organism>
<feature type="compositionally biased region" description="Basic and acidic residues" evidence="1">
    <location>
        <begin position="63"/>
        <end position="76"/>
    </location>
</feature>
<feature type="compositionally biased region" description="Low complexity" evidence="1">
    <location>
        <begin position="143"/>
        <end position="153"/>
    </location>
</feature>
<dbReference type="Proteomes" id="UP001266305">
    <property type="component" value="Unassembled WGS sequence"/>
</dbReference>
<feature type="compositionally biased region" description="Pro residues" evidence="1">
    <location>
        <begin position="165"/>
        <end position="176"/>
    </location>
</feature>
<evidence type="ECO:0000313" key="2">
    <source>
        <dbReference type="EMBL" id="KAK2116601.1"/>
    </source>
</evidence>
<reference evidence="2 3" key="1">
    <citation type="submission" date="2023-05" db="EMBL/GenBank/DDBJ databases">
        <title>B98-5 Cell Line De Novo Hybrid Assembly: An Optical Mapping Approach.</title>
        <authorList>
            <person name="Kananen K."/>
            <person name="Auerbach J.A."/>
            <person name="Kautto E."/>
            <person name="Blachly J.S."/>
        </authorList>
    </citation>
    <scope>NUCLEOTIDE SEQUENCE [LARGE SCALE GENOMIC DNA]</scope>
    <source>
        <strain evidence="2">B95-8</strain>
        <tissue evidence="2">Cell line</tissue>
    </source>
</reference>
<sequence>MATQVEPLLPGGAPLLQAEEHGGLVRKKPPPAPEGKGEPGTNDVRGGEPDGGVRRPRPPCAKPHKEGTGQQERENPRPLQPPGSEGPAVSDGEEGGGEPGVGGGPAGAAAAGRRDFVEAPPPKVNPWTKNALPPVLTTVNGQSPPGGFPSFPSWVRGPLPGTWESPPPAPPGPRGPLPVMVTRDF</sequence>
<feature type="compositionally biased region" description="Gly residues" evidence="1">
    <location>
        <begin position="97"/>
        <end position="106"/>
    </location>
</feature>
<name>A0ABQ9W5E9_SAGOE</name>
<comment type="caution">
    <text evidence="2">The sequence shown here is derived from an EMBL/GenBank/DDBJ whole genome shotgun (WGS) entry which is preliminary data.</text>
</comment>
<evidence type="ECO:0000256" key="1">
    <source>
        <dbReference type="SAM" id="MobiDB-lite"/>
    </source>
</evidence>
<feature type="region of interest" description="Disordered" evidence="1">
    <location>
        <begin position="1"/>
        <end position="185"/>
    </location>
</feature>
<evidence type="ECO:0000313" key="3">
    <source>
        <dbReference type="Proteomes" id="UP001266305"/>
    </source>
</evidence>
<feature type="compositionally biased region" description="Low complexity" evidence="1">
    <location>
        <begin position="7"/>
        <end position="16"/>
    </location>
</feature>
<proteinExistence type="predicted"/>
<dbReference type="EMBL" id="JASSZA010000002">
    <property type="protein sequence ID" value="KAK2116601.1"/>
    <property type="molecule type" value="Genomic_DNA"/>
</dbReference>
<keyword evidence="3" id="KW-1185">Reference proteome</keyword>
<dbReference type="GO" id="GO:1990904">
    <property type="term" value="C:ribonucleoprotein complex"/>
    <property type="evidence" value="ECO:0007669"/>
    <property type="project" value="UniProtKB-KW"/>
</dbReference>